<dbReference type="Gene3D" id="1.10.287.40">
    <property type="entry name" value="Serine-tRNA synthetase, tRNA binding domain"/>
    <property type="match status" value="1"/>
</dbReference>
<dbReference type="Pfam" id="PF02403">
    <property type="entry name" value="Seryl_tRNA_N"/>
    <property type="match status" value="1"/>
</dbReference>
<dbReference type="PRINTS" id="PR00981">
    <property type="entry name" value="TRNASYNTHSER"/>
</dbReference>
<evidence type="ECO:0000256" key="6">
    <source>
        <dbReference type="ARBA" id="ARBA00022741"/>
    </source>
</evidence>
<dbReference type="InterPro" id="IPR045864">
    <property type="entry name" value="aa-tRNA-synth_II/BPL/LPL"/>
</dbReference>
<evidence type="ECO:0000256" key="3">
    <source>
        <dbReference type="ARBA" id="ARBA00010728"/>
    </source>
</evidence>
<evidence type="ECO:0000256" key="10">
    <source>
        <dbReference type="ARBA" id="ARBA00047929"/>
    </source>
</evidence>
<comment type="subcellular location">
    <subcellularLocation>
        <location evidence="1 12">Cytoplasm</location>
    </subcellularLocation>
</comment>
<comment type="catalytic activity">
    <reaction evidence="11 12">
        <text>tRNA(Ser) + L-serine + ATP = L-seryl-tRNA(Ser) + AMP + diphosphate + H(+)</text>
        <dbReference type="Rhea" id="RHEA:12292"/>
        <dbReference type="Rhea" id="RHEA-COMP:9669"/>
        <dbReference type="Rhea" id="RHEA-COMP:9703"/>
        <dbReference type="ChEBI" id="CHEBI:15378"/>
        <dbReference type="ChEBI" id="CHEBI:30616"/>
        <dbReference type="ChEBI" id="CHEBI:33019"/>
        <dbReference type="ChEBI" id="CHEBI:33384"/>
        <dbReference type="ChEBI" id="CHEBI:78442"/>
        <dbReference type="ChEBI" id="CHEBI:78533"/>
        <dbReference type="ChEBI" id="CHEBI:456215"/>
        <dbReference type="EC" id="6.1.1.11"/>
    </reaction>
</comment>
<dbReference type="InterPro" id="IPR015866">
    <property type="entry name" value="Ser-tRNA-synth_1_N"/>
</dbReference>
<dbReference type="InterPro" id="IPR006195">
    <property type="entry name" value="aa-tRNA-synth_II"/>
</dbReference>
<dbReference type="Gene3D" id="3.30.930.10">
    <property type="entry name" value="Bira Bifunctional Protein, Domain 2"/>
    <property type="match status" value="1"/>
</dbReference>
<feature type="region of interest" description="Disordered" evidence="15">
    <location>
        <begin position="116"/>
        <end position="141"/>
    </location>
</feature>
<protein>
    <recommendedName>
        <fullName evidence="12">Serine--tRNA ligase</fullName>
        <ecNumber evidence="12">6.1.1.11</ecNumber>
    </recommendedName>
    <alternativeName>
        <fullName evidence="12">Seryl-tRNA synthetase</fullName>
        <shortName evidence="12">SerRS</shortName>
    </alternativeName>
    <alternativeName>
        <fullName evidence="12">Seryl-tRNA(Ser/Sec) synthetase</fullName>
    </alternativeName>
</protein>
<name>A0A7W6A341_9CAUL</name>
<feature type="binding site" evidence="13">
    <location>
        <position position="463"/>
    </location>
    <ligand>
        <name>L-serine</name>
        <dbReference type="ChEBI" id="CHEBI:33384"/>
    </ligand>
</feature>
<dbReference type="EMBL" id="JACIDA010000001">
    <property type="protein sequence ID" value="MBB3871307.1"/>
    <property type="molecule type" value="Genomic_DNA"/>
</dbReference>
<comment type="similarity">
    <text evidence="3 12">Belongs to the class-II aminoacyl-tRNA synthetase family. Type-1 seryl-tRNA synthetase subfamily.</text>
</comment>
<dbReference type="Proteomes" id="UP000532936">
    <property type="component" value="Unassembled WGS sequence"/>
</dbReference>
<evidence type="ECO:0000256" key="13">
    <source>
        <dbReference type="PIRSR" id="PIRSR001529-1"/>
    </source>
</evidence>
<dbReference type="InterPro" id="IPR033729">
    <property type="entry name" value="SerRS_core"/>
</dbReference>
<evidence type="ECO:0000256" key="8">
    <source>
        <dbReference type="ARBA" id="ARBA00022917"/>
    </source>
</evidence>
<dbReference type="NCBIfam" id="TIGR00414">
    <property type="entry name" value="serS"/>
    <property type="match status" value="1"/>
</dbReference>
<feature type="binding site" evidence="12 14">
    <location>
        <begin position="342"/>
        <end position="344"/>
    </location>
    <ligand>
        <name>ATP</name>
        <dbReference type="ChEBI" id="CHEBI:30616"/>
    </ligand>
</feature>
<dbReference type="PANTHER" id="PTHR43697">
    <property type="entry name" value="SERYL-TRNA SYNTHETASE"/>
    <property type="match status" value="1"/>
</dbReference>
<evidence type="ECO:0000256" key="2">
    <source>
        <dbReference type="ARBA" id="ARBA00005045"/>
    </source>
</evidence>
<dbReference type="Pfam" id="PF00587">
    <property type="entry name" value="tRNA-synt_2b"/>
    <property type="match status" value="1"/>
</dbReference>
<evidence type="ECO:0000256" key="4">
    <source>
        <dbReference type="ARBA" id="ARBA00022490"/>
    </source>
</evidence>
<accession>A0A7W6A341</accession>
<comment type="function">
    <text evidence="12">Catalyzes the attachment of serine to tRNA(Ser). Is also able to aminoacylate tRNA(Sec) with serine, to form the misacylated tRNA L-seryl-tRNA(Sec), which will be further converted into selenocysteinyl-tRNA(Sec).</text>
</comment>
<organism evidence="17 18">
    <name type="scientific">Brevundimonas mediterranea</name>
    <dbReference type="NCBI Taxonomy" id="74329"/>
    <lineage>
        <taxon>Bacteria</taxon>
        <taxon>Pseudomonadati</taxon>
        <taxon>Pseudomonadota</taxon>
        <taxon>Alphaproteobacteria</taxon>
        <taxon>Caulobacterales</taxon>
        <taxon>Caulobacteraceae</taxon>
        <taxon>Brevundimonas</taxon>
    </lineage>
</organism>
<evidence type="ECO:0000256" key="1">
    <source>
        <dbReference type="ARBA" id="ARBA00004496"/>
    </source>
</evidence>
<evidence type="ECO:0000256" key="9">
    <source>
        <dbReference type="ARBA" id="ARBA00023146"/>
    </source>
</evidence>
<keyword evidence="4 12" id="KW-0963">Cytoplasm</keyword>
<comment type="catalytic activity">
    <reaction evidence="10 12">
        <text>tRNA(Sec) + L-serine + ATP = L-seryl-tRNA(Sec) + AMP + diphosphate + H(+)</text>
        <dbReference type="Rhea" id="RHEA:42580"/>
        <dbReference type="Rhea" id="RHEA-COMP:9742"/>
        <dbReference type="Rhea" id="RHEA-COMP:10128"/>
        <dbReference type="ChEBI" id="CHEBI:15378"/>
        <dbReference type="ChEBI" id="CHEBI:30616"/>
        <dbReference type="ChEBI" id="CHEBI:33019"/>
        <dbReference type="ChEBI" id="CHEBI:33384"/>
        <dbReference type="ChEBI" id="CHEBI:78442"/>
        <dbReference type="ChEBI" id="CHEBI:78533"/>
        <dbReference type="ChEBI" id="CHEBI:456215"/>
        <dbReference type="EC" id="6.1.1.11"/>
    </reaction>
</comment>
<dbReference type="InterPro" id="IPR010978">
    <property type="entry name" value="tRNA-bd_arm"/>
</dbReference>
<dbReference type="GO" id="GO:0006434">
    <property type="term" value="P:seryl-tRNA aminoacylation"/>
    <property type="evidence" value="ECO:0007669"/>
    <property type="project" value="UniProtKB-UniRule"/>
</dbReference>
<dbReference type="GO" id="GO:0005737">
    <property type="term" value="C:cytoplasm"/>
    <property type="evidence" value="ECO:0007669"/>
    <property type="project" value="UniProtKB-SubCell"/>
</dbReference>
<comment type="pathway">
    <text evidence="2 12">Aminoacyl-tRNA biosynthesis; selenocysteinyl-tRNA(Sec) biosynthesis; L-seryl-tRNA(Sec) from L-serine and tRNA(Sec): step 1/1.</text>
</comment>
<dbReference type="SUPFAM" id="SSF55681">
    <property type="entry name" value="Class II aaRS and biotin synthetases"/>
    <property type="match status" value="1"/>
</dbReference>
<dbReference type="InterPro" id="IPR042103">
    <property type="entry name" value="SerRS_1_N_sf"/>
</dbReference>
<comment type="domain">
    <text evidence="12">Consists of two distinct domains, a catalytic core and a N-terminal extension that is involved in tRNA binding.</text>
</comment>
<comment type="caution">
    <text evidence="12">Lacks conserved residue(s) required for the propagation of feature annotation.</text>
</comment>
<evidence type="ECO:0000313" key="17">
    <source>
        <dbReference type="EMBL" id="MBB3871307.1"/>
    </source>
</evidence>
<keyword evidence="9 12" id="KW-0030">Aminoacyl-tRNA synthetase</keyword>
<reference evidence="17 18" key="1">
    <citation type="submission" date="2020-08" db="EMBL/GenBank/DDBJ databases">
        <title>Genomic Encyclopedia of Type Strains, Phase IV (KMG-IV): sequencing the most valuable type-strain genomes for metagenomic binning, comparative biology and taxonomic classification.</title>
        <authorList>
            <person name="Goeker M."/>
        </authorList>
    </citation>
    <scope>NUCLEOTIDE SEQUENCE [LARGE SCALE GENOMIC DNA]</scope>
    <source>
        <strain evidence="17 18">DSM 14878</strain>
    </source>
</reference>
<feature type="binding site" evidence="13">
    <location>
        <position position="309"/>
    </location>
    <ligand>
        <name>L-serine</name>
        <dbReference type="ChEBI" id="CHEBI:33384"/>
    </ligand>
</feature>
<dbReference type="EC" id="6.1.1.11" evidence="12"/>
<dbReference type="HAMAP" id="MF_00176">
    <property type="entry name" value="Ser_tRNA_synth_type1"/>
    <property type="match status" value="1"/>
</dbReference>
<dbReference type="InterPro" id="IPR002317">
    <property type="entry name" value="Ser-tRNA-ligase_type_1"/>
</dbReference>
<dbReference type="GO" id="GO:0005524">
    <property type="term" value="F:ATP binding"/>
    <property type="evidence" value="ECO:0007669"/>
    <property type="project" value="UniProtKB-UniRule"/>
</dbReference>
<dbReference type="InterPro" id="IPR002314">
    <property type="entry name" value="aa-tRNA-synt_IIb"/>
</dbReference>
<dbReference type="PANTHER" id="PTHR43697:SF1">
    <property type="entry name" value="SERINE--TRNA LIGASE"/>
    <property type="match status" value="1"/>
</dbReference>
<dbReference type="UniPathway" id="UPA00906">
    <property type="reaction ID" value="UER00895"/>
</dbReference>
<feature type="binding site" evidence="12">
    <location>
        <position position="465"/>
    </location>
    <ligand>
        <name>L-serine</name>
        <dbReference type="ChEBI" id="CHEBI:33384"/>
    </ligand>
</feature>
<proteinExistence type="inferred from homology"/>
<feature type="domain" description="Aminoacyl-transfer RNA synthetases class-II family profile" evidence="16">
    <location>
        <begin position="175"/>
        <end position="490"/>
    </location>
</feature>
<sequence>MHDIRAIRENPQVYVAGWSSRGVDEPDGLVADILRLDAELRHAQTTGQDALAKRNAASKLIGAAMGKKDMAEADRLKAEVEALKGDIAAAAEVEARVGKELRDLLAAQKNLAAEDVPDGEDEAGNVEVSRWGTPREGGPAKDHADLGEALGMLDFEAAAKMSGARFAVLKGQLARLERAVGQFMLDLQTDQHGYLEVNPPLLVRDEAMFGTGQLPKFEEDLFKAESTDWDAVRADAVATAARRKDIDRTAFREKALELSGFLSDEEEFRLALDGLAAEMAQGATDDELPEFLDRLKAGAFADKRYLIPTAEVSLTNLVRETILSEDDLATPMRMTALTPCFRAEAGSAGRDTRGLIRQHQFSKVEMVSIARPEDSDAEHERMTACAEAVLKALELPFRRMLLCKGDMGFSAQKTFDLEVWLPSQGTYREISSCSNCGDFQARRMDARFKRAGEKKTEFVHTLNGSGLAVGRTLVAIMENYQQEDGRIAVPTVLQPYMGGREFVG</sequence>
<comment type="subunit">
    <text evidence="12">Homodimer. The tRNA molecule binds across the dimer.</text>
</comment>
<dbReference type="SUPFAM" id="SSF46589">
    <property type="entry name" value="tRNA-binding arm"/>
    <property type="match status" value="1"/>
</dbReference>
<keyword evidence="8 12" id="KW-0648">Protein biosynthesis</keyword>
<feature type="binding site" evidence="12">
    <location>
        <begin position="309"/>
        <end position="311"/>
    </location>
    <ligand>
        <name>L-serine</name>
        <dbReference type="ChEBI" id="CHEBI:33384"/>
    </ligand>
</feature>
<evidence type="ECO:0000256" key="15">
    <source>
        <dbReference type="SAM" id="MobiDB-lite"/>
    </source>
</evidence>
<evidence type="ECO:0000256" key="7">
    <source>
        <dbReference type="ARBA" id="ARBA00022840"/>
    </source>
</evidence>
<dbReference type="PIRSF" id="PIRSF001529">
    <property type="entry name" value="Ser-tRNA-synth_IIa"/>
    <property type="match status" value="1"/>
</dbReference>
<keyword evidence="6 12" id="KW-0547">Nucleotide-binding</keyword>
<comment type="caution">
    <text evidence="17">The sequence shown here is derived from an EMBL/GenBank/DDBJ whole genome shotgun (WGS) entry which is preliminary data.</text>
</comment>
<feature type="binding site" evidence="12 14">
    <location>
        <begin position="429"/>
        <end position="432"/>
    </location>
    <ligand>
        <name>ATP</name>
        <dbReference type="ChEBI" id="CHEBI:30616"/>
    </ligand>
</feature>
<keyword evidence="7 12" id="KW-0067">ATP-binding</keyword>
<evidence type="ECO:0000256" key="5">
    <source>
        <dbReference type="ARBA" id="ARBA00022598"/>
    </source>
</evidence>
<evidence type="ECO:0000256" key="11">
    <source>
        <dbReference type="ARBA" id="ARBA00048823"/>
    </source>
</evidence>
<keyword evidence="5 12" id="KW-0436">Ligase</keyword>
<gene>
    <name evidence="12" type="primary">serS</name>
    <name evidence="17" type="ORF">GGR11_000821</name>
</gene>
<evidence type="ECO:0000256" key="14">
    <source>
        <dbReference type="PIRSR" id="PIRSR001529-2"/>
    </source>
</evidence>
<dbReference type="CDD" id="cd00770">
    <property type="entry name" value="SerRS_core"/>
    <property type="match status" value="1"/>
</dbReference>
<feature type="binding site" evidence="12 13">
    <location>
        <position position="365"/>
    </location>
    <ligand>
        <name>L-serine</name>
        <dbReference type="ChEBI" id="CHEBI:33384"/>
    </ligand>
</feature>
<evidence type="ECO:0000256" key="12">
    <source>
        <dbReference type="HAMAP-Rule" id="MF_00176"/>
    </source>
</evidence>
<evidence type="ECO:0000313" key="18">
    <source>
        <dbReference type="Proteomes" id="UP000532936"/>
    </source>
</evidence>
<dbReference type="RefSeq" id="WP_183195523.1">
    <property type="nucleotide sequence ID" value="NZ_JACIDA010000001.1"/>
</dbReference>
<dbReference type="GO" id="GO:0004828">
    <property type="term" value="F:serine-tRNA ligase activity"/>
    <property type="evidence" value="ECO:0007669"/>
    <property type="project" value="UniProtKB-UniRule"/>
</dbReference>
<dbReference type="GO" id="GO:0016260">
    <property type="term" value="P:selenocysteine biosynthetic process"/>
    <property type="evidence" value="ECO:0007669"/>
    <property type="project" value="UniProtKB-UniRule"/>
</dbReference>
<dbReference type="PROSITE" id="PS50862">
    <property type="entry name" value="AA_TRNA_LIGASE_II"/>
    <property type="match status" value="1"/>
</dbReference>
<feature type="binding site" evidence="13">
    <location>
        <position position="342"/>
    </location>
    <ligand>
        <name>L-serine</name>
        <dbReference type="ChEBI" id="CHEBI:33384"/>
    </ligand>
</feature>
<dbReference type="AlphaFoldDB" id="A0A7W6A341"/>
<evidence type="ECO:0000259" key="16">
    <source>
        <dbReference type="PROSITE" id="PS50862"/>
    </source>
</evidence>